<gene>
    <name evidence="1" type="ORF">V8201_11990</name>
</gene>
<dbReference type="Gene3D" id="3.40.50.150">
    <property type="entry name" value="Vaccinia Virus protein VP39"/>
    <property type="match status" value="1"/>
</dbReference>
<dbReference type="EC" id="2.1.-.-" evidence="1"/>
<dbReference type="InterPro" id="IPR029063">
    <property type="entry name" value="SAM-dependent_MTases_sf"/>
</dbReference>
<sequence>MTTDHSNGWEAVSDRFVAIRSPVGAALVVGWAKDHLPRSAAILDIGCGSGMPIGTALTVEGFSIWGVDASPSLIAAFHRNLPGMPAVCEPAEGSAFFARRFVGIVSIGLIFLLDAADQRRLLANVAQALEAGGRFLFSAPREACRWKDSLTGRVSVSLGADAYAAHLDSIGLRLAGCLSDEGGNHYYDVVTRI</sequence>
<name>A0ABU8H469_9SPHN</name>
<dbReference type="GO" id="GO:0008168">
    <property type="term" value="F:methyltransferase activity"/>
    <property type="evidence" value="ECO:0007669"/>
    <property type="project" value="UniProtKB-KW"/>
</dbReference>
<dbReference type="CDD" id="cd02440">
    <property type="entry name" value="AdoMet_MTases"/>
    <property type="match status" value="1"/>
</dbReference>
<keyword evidence="2" id="KW-1185">Reference proteome</keyword>
<comment type="caution">
    <text evidence="1">The sequence shown here is derived from an EMBL/GenBank/DDBJ whole genome shotgun (WGS) entry which is preliminary data.</text>
</comment>
<dbReference type="GO" id="GO:0032259">
    <property type="term" value="P:methylation"/>
    <property type="evidence" value="ECO:0007669"/>
    <property type="project" value="UniProtKB-KW"/>
</dbReference>
<keyword evidence="1" id="KW-0489">Methyltransferase</keyword>
<dbReference type="Proteomes" id="UP001367771">
    <property type="component" value="Unassembled WGS sequence"/>
</dbReference>
<organism evidence="1 2">
    <name type="scientific">Sphingomonas kyungheensis</name>
    <dbReference type="NCBI Taxonomy" id="1069987"/>
    <lineage>
        <taxon>Bacteria</taxon>
        <taxon>Pseudomonadati</taxon>
        <taxon>Pseudomonadota</taxon>
        <taxon>Alphaproteobacteria</taxon>
        <taxon>Sphingomonadales</taxon>
        <taxon>Sphingomonadaceae</taxon>
        <taxon>Sphingomonas</taxon>
    </lineage>
</organism>
<dbReference type="EMBL" id="JBBBDM010000005">
    <property type="protein sequence ID" value="MEI5687800.1"/>
    <property type="molecule type" value="Genomic_DNA"/>
</dbReference>
<evidence type="ECO:0000313" key="1">
    <source>
        <dbReference type="EMBL" id="MEI5687800.1"/>
    </source>
</evidence>
<protein>
    <submittedName>
        <fullName evidence="1">Class I SAM-dependent methyltransferase</fullName>
        <ecNumber evidence="1">2.1.-.-</ecNumber>
    </submittedName>
</protein>
<keyword evidence="1" id="KW-0808">Transferase</keyword>
<dbReference type="SUPFAM" id="SSF53335">
    <property type="entry name" value="S-adenosyl-L-methionine-dependent methyltransferases"/>
    <property type="match status" value="1"/>
</dbReference>
<reference evidence="1 2" key="1">
    <citation type="journal article" date="2013" name="Int. J. Syst. Evol. Microbiol.">
        <title>Sphingomonas kyungheensis sp. nov., a bacterium with ginsenoside-converting activity isolated from soil of a ginseng field.</title>
        <authorList>
            <person name="Son H.M."/>
            <person name="Yang J.E."/>
            <person name="Park Y."/>
            <person name="Han C.K."/>
            <person name="Kim S.G."/>
            <person name="Kook M."/>
            <person name="Yi T.H."/>
        </authorList>
    </citation>
    <scope>NUCLEOTIDE SEQUENCE [LARGE SCALE GENOMIC DNA]</scope>
    <source>
        <strain evidence="1 2">LMG 26582</strain>
    </source>
</reference>
<dbReference type="Pfam" id="PF13489">
    <property type="entry name" value="Methyltransf_23"/>
    <property type="match status" value="1"/>
</dbReference>
<proteinExistence type="predicted"/>
<accession>A0ABU8H469</accession>
<dbReference type="RefSeq" id="WP_336545438.1">
    <property type="nucleotide sequence ID" value="NZ_JBBBDM010000005.1"/>
</dbReference>
<evidence type="ECO:0000313" key="2">
    <source>
        <dbReference type="Proteomes" id="UP001367771"/>
    </source>
</evidence>